<keyword evidence="2" id="KW-1185">Reference proteome</keyword>
<accession>A0ABW4XAI2</accession>
<dbReference type="EMBL" id="JBHUHP010000010">
    <property type="protein sequence ID" value="MFD2092422.1"/>
    <property type="molecule type" value="Genomic_DNA"/>
</dbReference>
<protein>
    <recommendedName>
        <fullName evidence="3">Alpha/beta hydrolase family protein</fullName>
    </recommendedName>
</protein>
<evidence type="ECO:0008006" key="3">
    <source>
        <dbReference type="Google" id="ProtNLM"/>
    </source>
</evidence>
<reference evidence="2" key="1">
    <citation type="journal article" date="2019" name="Int. J. Syst. Evol. Microbiol.">
        <title>The Global Catalogue of Microorganisms (GCM) 10K type strain sequencing project: providing services to taxonomists for standard genome sequencing and annotation.</title>
        <authorList>
            <consortium name="The Broad Institute Genomics Platform"/>
            <consortium name="The Broad Institute Genome Sequencing Center for Infectious Disease"/>
            <person name="Wu L."/>
            <person name="Ma J."/>
        </authorList>
    </citation>
    <scope>NUCLEOTIDE SEQUENCE [LARGE SCALE GENOMIC DNA]</scope>
    <source>
        <strain evidence="2">JCM 3338</strain>
    </source>
</reference>
<dbReference type="Proteomes" id="UP001597402">
    <property type="component" value="Unassembled WGS sequence"/>
</dbReference>
<dbReference type="RefSeq" id="WP_376876275.1">
    <property type="nucleotide sequence ID" value="NZ_JBHUHP010000010.1"/>
</dbReference>
<sequence length="215" mass="22598">MARWLLVHPPLLGPAILQPLAAELRRRGHSVQVPDLRAAVATAPGWPERWTAAAATGPADVVLGFSGAGVTLPAVAVAGAARRVVWVDALMPARSGVTAPDEEIRSLVTPLIRGGRIADWTTWWGPDALDELIPDARLRAAVRAEGHELPADFYDVPVPVPTAWPEGGARYVQLSLAYDGAAEEARSRGWPVTGTGTGAHLDVASDPGRVADLLG</sequence>
<organism evidence="1 2">
    <name type="scientific">Blastococcus deserti</name>
    <dbReference type="NCBI Taxonomy" id="2259033"/>
    <lineage>
        <taxon>Bacteria</taxon>
        <taxon>Bacillati</taxon>
        <taxon>Actinomycetota</taxon>
        <taxon>Actinomycetes</taxon>
        <taxon>Geodermatophilales</taxon>
        <taxon>Geodermatophilaceae</taxon>
        <taxon>Blastococcus</taxon>
    </lineage>
</organism>
<evidence type="ECO:0000313" key="1">
    <source>
        <dbReference type="EMBL" id="MFD2092422.1"/>
    </source>
</evidence>
<name>A0ABW4XAI2_9ACTN</name>
<gene>
    <name evidence="1" type="ORF">ACFSHS_12665</name>
</gene>
<evidence type="ECO:0000313" key="2">
    <source>
        <dbReference type="Proteomes" id="UP001597402"/>
    </source>
</evidence>
<proteinExistence type="predicted"/>
<comment type="caution">
    <text evidence="1">The sequence shown here is derived from an EMBL/GenBank/DDBJ whole genome shotgun (WGS) entry which is preliminary data.</text>
</comment>